<dbReference type="PANTHER" id="PTHR45630:SF6">
    <property type="entry name" value="CATION-TRANSPORTING P-TYPE ATPASE N-TERMINAL DOMAIN-CONTAINING PROTEIN"/>
    <property type="match status" value="1"/>
</dbReference>
<dbReference type="InterPro" id="IPR023298">
    <property type="entry name" value="ATPase_P-typ_TM_dom_sf"/>
</dbReference>
<evidence type="ECO:0000256" key="1">
    <source>
        <dbReference type="ARBA" id="ARBA00004141"/>
    </source>
</evidence>
<feature type="region of interest" description="Disordered" evidence="10">
    <location>
        <begin position="779"/>
        <end position="805"/>
    </location>
</feature>
<sequence>MHLQHPKSIESVKIYRESPARKYGLFALCVVAYAASFYACSATSGVPYARALDEAKALDALSSEKLSAKAAAHAARNQRLKLQKLAGSIADQQEDDVGVEGEENEEKKKSKAASERAKAEAVLERAAKLARHTIESANRGENKTEEELAIEVFGEDWEPEAEEEEARSLPSKYLPSAGACLLLFATCTLHALFLLMCHWVVPFKAKALYAPADQVSNRCHALILPQKHKGRPALAPVRSAKIGAGLVVEYQRQLYEYWGPDDGDDDEEVVYEEVSEGEEDEEEELIVVDERDEIVGLGRANGSLRRISPPLALPVDHYAGSSGLDARGVAAAEERYGRNVVEVKVPSFLALYKEQLLSPIAMFQVFTSLLWLLDAYWQYVGFTLFSITFMEAGTVMQRMKTLKSLSGMSAKAAPVLCWRSKTWVEVGSDDLLPGDLISVARRTPPVGGPTDEELEGKSDKEREAVERKREAIKKRLARMVHVVPCDCVLVRGSAVTNEATLTGESTPQMKDAVVPDGSDRCLDMNGADRVSVLFSGTELVNATAGAAPKDAPNPPDGGAVAFVLRTGFASAQGELMQMIEFSQQNVSSDTRETLMALGVLLIFAIASAAYVFKRGLEKGDRTTHELLLRCVIIVTSVVPRQLPMQMALAVNTALMALMKAGVMAIEPYRVPFAGRVKYCLFDKTGTLTTDRLVPMGVVCLDAGGSDAAPRSPEPLRASTNAAAAVLAACHSLVAAEDGAKGTKAKLVGDPIELTALQALGWTYDARSGVAAPPTGLVKAAKKDAKAPAPATRRHKRLPEGNPPRKVTIRSRFHFSSALQRMSVVADVADDNGAVTTSTLVKGSPEAVAALLAPGAKPAWFDATYASLAEQGMRVLALASRPLRADERHGDMSRAELERDLDFAGFVAFECKTRADSRVVIEALTSSAHAVAMVTGDAPLTALHVARETTIAAAGDEALLLTPDDAALSGASWVSPHAPPRRSPEPFDPAGSQPAGTTLVVTEAAVEASAFKRGAAAAAAAGDGLEEADALAAKAAARDAAEAEVWTAVSLSAVVFSRMSPQGKARICRSLQKHHDGPCVLMCGDGGNDVGALKQADVGLALLAGYGDANTTGEGGYAAAGEKLAKAGGSASAESILNAQAEALQDAQQNSVEIRKKKLAEKQKILMAKQKEWIDEELQARAARGETGMGAQFGAVKAVALRLRREMAREVEVLNAKHGNAFDARDDDGDEKKAQSPLEAAQALLGGEGGGDDAEGKVPMIRPGDASVAAPFTSRAPSIRAVVDLIRQGRCTLLSSLQQQQIMVLESVISAYTLAALSLEGARSSERQMMASGWLLVVASLAFSYTSPIQEMAPQRPLGSLFHPSIVVSVAGQGLIHVLCMRMAVKLSTERMGDAALKAVVLFQKKARAGELAGDVDEDDLTAWFTSMWSTPFLPNLLNTAVFLVETSQMVAVLLVNYKGRPWMKGLLENHALFLSLFLSVAGVVVCAWNVFPYGNSLIHLAPFPDDDFRWTIVGLVLASLAGTFVWDRLCTALFAPHIFRAQLAEGRKTTFADVQPILATALKVAAGTFLLVNGNLVLICACAYFYNQYSKANAKAEKDRKAAILKAADDGAGAGK</sequence>
<keyword evidence="7" id="KW-1278">Translocase</keyword>
<dbReference type="InterPro" id="IPR023299">
    <property type="entry name" value="ATPase_P-typ_cyto_dom_N"/>
</dbReference>
<feature type="region of interest" description="Disordered" evidence="10">
    <location>
        <begin position="970"/>
        <end position="994"/>
    </location>
</feature>
<dbReference type="Pfam" id="PF00690">
    <property type="entry name" value="Cation_ATPase_N"/>
    <property type="match status" value="1"/>
</dbReference>
<feature type="transmembrane region" description="Helical" evidence="11">
    <location>
        <begin position="594"/>
        <end position="612"/>
    </location>
</feature>
<keyword evidence="2 11" id="KW-0812">Transmembrane</keyword>
<feature type="transmembrane region" description="Helical" evidence="11">
    <location>
        <begin position="1471"/>
        <end position="1491"/>
    </location>
</feature>
<dbReference type="SUPFAM" id="SSF56784">
    <property type="entry name" value="HAD-like"/>
    <property type="match status" value="1"/>
</dbReference>
<evidence type="ECO:0000256" key="4">
    <source>
        <dbReference type="ARBA" id="ARBA00022741"/>
    </source>
</evidence>
<keyword evidence="6" id="KW-0460">Magnesium</keyword>
<dbReference type="InterPro" id="IPR004014">
    <property type="entry name" value="ATPase_P-typ_cation-transptr_N"/>
</dbReference>
<comment type="caution">
    <text evidence="14">The sequence shown here is derived from an EMBL/GenBank/DDBJ whole genome shotgun (WGS) entry which is preliminary data.</text>
</comment>
<dbReference type="SUPFAM" id="SSF81665">
    <property type="entry name" value="Calcium ATPase, transmembrane domain M"/>
    <property type="match status" value="1"/>
</dbReference>
<feature type="transmembrane region" description="Helical" evidence="11">
    <location>
        <begin position="23"/>
        <end position="44"/>
    </location>
</feature>
<dbReference type="InterPro" id="IPR044492">
    <property type="entry name" value="P_typ_ATPase_HD_dom"/>
</dbReference>
<feature type="transmembrane region" description="Helical" evidence="11">
    <location>
        <begin position="1557"/>
        <end position="1586"/>
    </location>
</feature>
<organism evidence="14 15">
    <name type="scientific">Aureococcus anophagefferens</name>
    <name type="common">Harmful bloom alga</name>
    <dbReference type="NCBI Taxonomy" id="44056"/>
    <lineage>
        <taxon>Eukaryota</taxon>
        <taxon>Sar</taxon>
        <taxon>Stramenopiles</taxon>
        <taxon>Ochrophyta</taxon>
        <taxon>Pelagophyceae</taxon>
        <taxon>Pelagomonadales</taxon>
        <taxon>Pelagomonadaceae</taxon>
        <taxon>Aureococcus</taxon>
    </lineage>
</organism>
<protein>
    <submittedName>
        <fullName evidence="14">Calcium-transporting ATPase</fullName>
    </submittedName>
</protein>
<name>A0ABR1FLY6_AURAN</name>
<keyword evidence="9 11" id="KW-0472">Membrane</keyword>
<dbReference type="SFLD" id="SFLDG00002">
    <property type="entry name" value="C1.7:_P-type_atpase_like"/>
    <property type="match status" value="1"/>
</dbReference>
<evidence type="ECO:0000313" key="14">
    <source>
        <dbReference type="EMBL" id="KAK7233254.1"/>
    </source>
</evidence>
<feature type="region of interest" description="Disordered" evidence="10">
    <location>
        <begin position="442"/>
        <end position="463"/>
    </location>
</feature>
<dbReference type="Gene3D" id="2.70.150.10">
    <property type="entry name" value="Calcium-transporting ATPase, cytoplasmic transduction domain A"/>
    <property type="match status" value="1"/>
</dbReference>
<keyword evidence="4" id="KW-0547">Nucleotide-binding</keyword>
<dbReference type="SFLD" id="SFLDS00003">
    <property type="entry name" value="Haloacid_Dehalogenase"/>
    <property type="match status" value="1"/>
</dbReference>
<reference evidence="14 15" key="1">
    <citation type="submission" date="2024-03" db="EMBL/GenBank/DDBJ databases">
        <title>Aureococcus anophagefferens CCMP1851 and Kratosvirus quantuckense: Draft genome of a second virus-susceptible host strain in the model system.</title>
        <authorList>
            <person name="Chase E."/>
            <person name="Truchon A.R."/>
            <person name="Schepens W."/>
            <person name="Wilhelm S.W."/>
        </authorList>
    </citation>
    <scope>NUCLEOTIDE SEQUENCE [LARGE SCALE GENOMIC DNA]</scope>
    <source>
        <strain evidence="14 15">CCMP1851</strain>
    </source>
</reference>
<evidence type="ECO:0000256" key="6">
    <source>
        <dbReference type="ARBA" id="ARBA00022842"/>
    </source>
</evidence>
<keyword evidence="3" id="KW-0479">Metal-binding</keyword>
<keyword evidence="15" id="KW-1185">Reference proteome</keyword>
<feature type="region of interest" description="Disordered" evidence="10">
    <location>
        <begin position="93"/>
        <end position="116"/>
    </location>
</feature>
<gene>
    <name evidence="14" type="ORF">SO694_000382101</name>
</gene>
<feature type="compositionally biased region" description="Basic and acidic residues" evidence="10">
    <location>
        <begin position="105"/>
        <end position="116"/>
    </location>
</feature>
<evidence type="ECO:0000256" key="3">
    <source>
        <dbReference type="ARBA" id="ARBA00022723"/>
    </source>
</evidence>
<feature type="compositionally biased region" description="Acidic residues" evidence="10">
    <location>
        <begin position="93"/>
        <end position="104"/>
    </location>
</feature>
<evidence type="ECO:0000256" key="5">
    <source>
        <dbReference type="ARBA" id="ARBA00022840"/>
    </source>
</evidence>
<evidence type="ECO:0000259" key="13">
    <source>
        <dbReference type="Pfam" id="PF00690"/>
    </source>
</evidence>
<evidence type="ECO:0000256" key="8">
    <source>
        <dbReference type="ARBA" id="ARBA00022989"/>
    </source>
</evidence>
<evidence type="ECO:0000256" key="9">
    <source>
        <dbReference type="ARBA" id="ARBA00023136"/>
    </source>
</evidence>
<proteinExistence type="predicted"/>
<dbReference type="Gene3D" id="3.40.50.1000">
    <property type="entry name" value="HAD superfamily/HAD-like"/>
    <property type="match status" value="1"/>
</dbReference>
<evidence type="ECO:0000259" key="12">
    <source>
        <dbReference type="Pfam" id="PF00122"/>
    </source>
</evidence>
<evidence type="ECO:0000313" key="15">
    <source>
        <dbReference type="Proteomes" id="UP001363151"/>
    </source>
</evidence>
<dbReference type="PANTHER" id="PTHR45630">
    <property type="entry name" value="CATION-TRANSPORTING ATPASE-RELATED"/>
    <property type="match status" value="1"/>
</dbReference>
<dbReference type="Proteomes" id="UP001363151">
    <property type="component" value="Unassembled WGS sequence"/>
</dbReference>
<evidence type="ECO:0000256" key="11">
    <source>
        <dbReference type="SAM" id="Phobius"/>
    </source>
</evidence>
<dbReference type="Gene3D" id="3.40.1110.10">
    <property type="entry name" value="Calcium-transporting ATPase, cytoplasmic domain N"/>
    <property type="match status" value="1"/>
</dbReference>
<dbReference type="InterPro" id="IPR059000">
    <property type="entry name" value="ATPase_P-type_domA"/>
</dbReference>
<dbReference type="EMBL" id="JBBJCI010000363">
    <property type="protein sequence ID" value="KAK7233254.1"/>
    <property type="molecule type" value="Genomic_DNA"/>
</dbReference>
<comment type="subcellular location">
    <subcellularLocation>
        <location evidence="1">Membrane</location>
        <topology evidence="1">Multi-pass membrane protein</topology>
    </subcellularLocation>
</comment>
<dbReference type="Pfam" id="PF00122">
    <property type="entry name" value="E1-E2_ATPase"/>
    <property type="match status" value="1"/>
</dbReference>
<dbReference type="InterPro" id="IPR018303">
    <property type="entry name" value="ATPase_P-typ_P_site"/>
</dbReference>
<dbReference type="SUPFAM" id="SSF81653">
    <property type="entry name" value="Calcium ATPase, transduction domain A"/>
    <property type="match status" value="1"/>
</dbReference>
<keyword evidence="8 11" id="KW-1133">Transmembrane helix</keyword>
<dbReference type="Pfam" id="PF13246">
    <property type="entry name" value="Cation_ATPase"/>
    <property type="match status" value="1"/>
</dbReference>
<evidence type="ECO:0000256" key="7">
    <source>
        <dbReference type="ARBA" id="ARBA00022967"/>
    </source>
</evidence>
<evidence type="ECO:0000256" key="10">
    <source>
        <dbReference type="SAM" id="MobiDB-lite"/>
    </source>
</evidence>
<feature type="domain" description="Cation-transporting P-type ATPase N-terminal" evidence="13">
    <location>
        <begin position="321"/>
        <end position="370"/>
    </location>
</feature>
<dbReference type="InterPro" id="IPR023214">
    <property type="entry name" value="HAD_sf"/>
</dbReference>
<dbReference type="SFLD" id="SFLDF00027">
    <property type="entry name" value="p-type_atpase"/>
    <property type="match status" value="1"/>
</dbReference>
<feature type="domain" description="P-type ATPase A" evidence="12">
    <location>
        <begin position="482"/>
        <end position="579"/>
    </location>
</feature>
<dbReference type="InterPro" id="IPR006544">
    <property type="entry name" value="P-type_TPase_V"/>
</dbReference>
<keyword evidence="5" id="KW-0067">ATP-binding</keyword>
<evidence type="ECO:0000256" key="2">
    <source>
        <dbReference type="ARBA" id="ARBA00022692"/>
    </source>
</evidence>
<dbReference type="PRINTS" id="PR00119">
    <property type="entry name" value="CATATPASE"/>
</dbReference>
<dbReference type="SUPFAM" id="SSF81660">
    <property type="entry name" value="Metal cation-transporting ATPase, ATP-binding domain N"/>
    <property type="match status" value="1"/>
</dbReference>
<dbReference type="PROSITE" id="PS00154">
    <property type="entry name" value="ATPASE_E1_E2"/>
    <property type="match status" value="1"/>
</dbReference>
<accession>A0ABR1FLY6</accession>
<dbReference type="InterPro" id="IPR036412">
    <property type="entry name" value="HAD-like_sf"/>
</dbReference>
<dbReference type="InterPro" id="IPR008250">
    <property type="entry name" value="ATPase_P-typ_transduc_dom_A_sf"/>
</dbReference>